<feature type="transmembrane region" description="Helical" evidence="1">
    <location>
        <begin position="266"/>
        <end position="289"/>
    </location>
</feature>
<dbReference type="EMBL" id="JABUKG010000017">
    <property type="protein sequence ID" value="MBY6322214.1"/>
    <property type="molecule type" value="Genomic_DNA"/>
</dbReference>
<feature type="transmembrane region" description="Helical" evidence="1">
    <location>
        <begin position="170"/>
        <end position="188"/>
    </location>
</feature>
<keyword evidence="1" id="KW-0812">Transmembrane</keyword>
<feature type="transmembrane region" description="Helical" evidence="1">
    <location>
        <begin position="12"/>
        <end position="30"/>
    </location>
</feature>
<keyword evidence="1" id="KW-1133">Transmembrane helix</keyword>
<proteinExistence type="predicted"/>
<accession>A0ABS7NVZ8</accession>
<dbReference type="RefSeq" id="WP_157889620.1">
    <property type="nucleotide sequence ID" value="NZ_JABUKE010000016.1"/>
</dbReference>
<reference evidence="2 3" key="1">
    <citation type="submission" date="2020-06" db="EMBL/GenBank/DDBJ databases">
        <title>Taxonomy, biology and ecology of Rhodococcus bacteria occurring in California pistachio and other woody hosts as revealed by genome sequence analyses.</title>
        <authorList>
            <person name="Gai Y."/>
            <person name="Riely B."/>
        </authorList>
    </citation>
    <scope>NUCLEOTIDE SEQUENCE [LARGE SCALE GENOMIC DNA]</scope>
    <source>
        <strain evidence="2 3">BP-284</strain>
    </source>
</reference>
<keyword evidence="1" id="KW-0472">Membrane</keyword>
<dbReference type="Proteomes" id="UP001520140">
    <property type="component" value="Unassembled WGS sequence"/>
</dbReference>
<feature type="transmembrane region" description="Helical" evidence="1">
    <location>
        <begin position="194"/>
        <end position="217"/>
    </location>
</feature>
<gene>
    <name evidence="2" type="ORF">HQ605_15405</name>
</gene>
<evidence type="ECO:0000313" key="2">
    <source>
        <dbReference type="EMBL" id="MBY6322214.1"/>
    </source>
</evidence>
<protein>
    <recommendedName>
        <fullName evidence="4">Membrane protein involved in the export of O-antigen and teichoic acid</fullName>
    </recommendedName>
</protein>
<organism evidence="2 3">
    <name type="scientific">Rhodococcoides kroppenstedtii</name>
    <dbReference type="NCBI Taxonomy" id="293050"/>
    <lineage>
        <taxon>Bacteria</taxon>
        <taxon>Bacillati</taxon>
        <taxon>Actinomycetota</taxon>
        <taxon>Actinomycetes</taxon>
        <taxon>Mycobacteriales</taxon>
        <taxon>Nocardiaceae</taxon>
        <taxon>Rhodococcoides</taxon>
    </lineage>
</organism>
<sequence>MHALGVASYGQYAVAVACAALVNAALDNVFHVRALRASDDVFLRERSARVLLAIVVAAIGIACYREWFVVGFALLLAAGEMLFDAAKSSTLRRGRPDSTMRYDAARQVASIGCGLTGLLAVDSPTVAQIGLYYLLPYFVIGGYCLKYVAGHRPAFEATPRSAITLTLESLAAAVYIQSDVIVVGWMAGDTVAGYYSLASVAALALSTIGQNYANTFIDRMREAGGRLSAAPTVGETLSIGLATGAAMTVVAVGILAWGGADYTGHVALVLAVFVAARTVDHSFILLLIVQNRDRVRVRIGVMSSVAKVAALVSVTGPFGGYGAATVTTLCEVAAAIALYRAVHHHIGETLDTPPPGRSGAVR</sequence>
<keyword evidence="3" id="KW-1185">Reference proteome</keyword>
<evidence type="ECO:0000313" key="3">
    <source>
        <dbReference type="Proteomes" id="UP001520140"/>
    </source>
</evidence>
<feature type="transmembrane region" description="Helical" evidence="1">
    <location>
        <begin position="50"/>
        <end position="78"/>
    </location>
</feature>
<feature type="transmembrane region" description="Helical" evidence="1">
    <location>
        <begin position="129"/>
        <end position="149"/>
    </location>
</feature>
<name>A0ABS7NVZ8_9NOCA</name>
<feature type="transmembrane region" description="Helical" evidence="1">
    <location>
        <begin position="237"/>
        <end position="260"/>
    </location>
</feature>
<evidence type="ECO:0000256" key="1">
    <source>
        <dbReference type="SAM" id="Phobius"/>
    </source>
</evidence>
<evidence type="ECO:0008006" key="4">
    <source>
        <dbReference type="Google" id="ProtNLM"/>
    </source>
</evidence>
<comment type="caution">
    <text evidence="2">The sequence shown here is derived from an EMBL/GenBank/DDBJ whole genome shotgun (WGS) entry which is preliminary data.</text>
</comment>